<accession>A0A6J6G5V7</accession>
<sequence>MTGRGHSACIAATIATASSSVGGGVIWVSIGMVLALGRAQSGTLPCLRRGSSSRLLRSIRKPATIF</sequence>
<evidence type="ECO:0000313" key="1">
    <source>
        <dbReference type="EMBL" id="CAB4592218.1"/>
    </source>
</evidence>
<gene>
    <name evidence="1" type="ORF">UFOPK1493_03805</name>
</gene>
<protein>
    <submittedName>
        <fullName evidence="1">Unannotated protein</fullName>
    </submittedName>
</protein>
<proteinExistence type="predicted"/>
<name>A0A6J6G5V7_9ZZZZ</name>
<dbReference type="AlphaFoldDB" id="A0A6J6G5V7"/>
<reference evidence="1" key="1">
    <citation type="submission" date="2020-05" db="EMBL/GenBank/DDBJ databases">
        <authorList>
            <person name="Chiriac C."/>
            <person name="Salcher M."/>
            <person name="Ghai R."/>
            <person name="Kavagutti S V."/>
        </authorList>
    </citation>
    <scope>NUCLEOTIDE SEQUENCE</scope>
</reference>
<organism evidence="1">
    <name type="scientific">freshwater metagenome</name>
    <dbReference type="NCBI Taxonomy" id="449393"/>
    <lineage>
        <taxon>unclassified sequences</taxon>
        <taxon>metagenomes</taxon>
        <taxon>ecological metagenomes</taxon>
    </lineage>
</organism>
<dbReference type="EMBL" id="CAEZSR010000240">
    <property type="protein sequence ID" value="CAB4592218.1"/>
    <property type="molecule type" value="Genomic_DNA"/>
</dbReference>